<sequence>MNTFNGVAMASVEHEKENDKQVKQTVSLNFNRSGLLSKKNFINWFVSHYLIISLLLTLLAVLYFVIVQLPGSVSEPEVELDAKSLMAKEAQKPIDESPWQEAQLAKHRRQAQEILSQVLARQKALEQKKVTLWAKEDFSQAIKNAEDGDLFYRSQEFEQAMQSYRKTLSQLQTIEANIPEVFTLHLTQGQAALIANNAAQAKQQLQIALYLMPDNETAQLAFDRALVLNQVLQLVKQGKVLMDEQQLEASIKVLNQAAALDNQSPLVITELGRVKNAIKERDYSLAMSSGYKNLKNKNYPSAIKNFTAAGKIIPSAADPQKAILQAKSQALKAAITEKMQQAQNLEQQENWQLAQQSYQQALALDQTLISAKVGQLRSQARAELDSNLKSILEKPTRLASAKVFVQAQKVYGDALKIKTPGTKLQQQIFDVKKLLAQIKQPVSLRIQSDNHTKVTLYRVGELGNFFAKDLSLTPGQYTITGSRDGYRDVRQEFTLMPGKALKTITIACNEKVSNG</sequence>
<evidence type="ECO:0000256" key="1">
    <source>
        <dbReference type="SAM" id="Phobius"/>
    </source>
</evidence>
<keyword evidence="1" id="KW-0812">Transmembrane</keyword>
<dbReference type="Proteomes" id="UP001215231">
    <property type="component" value="Chromosome"/>
</dbReference>
<dbReference type="SUPFAM" id="SSF48452">
    <property type="entry name" value="TPR-like"/>
    <property type="match status" value="2"/>
</dbReference>
<accession>A0ABY7VHK1</accession>
<proteinExistence type="predicted"/>
<evidence type="ECO:0008006" key="4">
    <source>
        <dbReference type="Google" id="ProtNLM"/>
    </source>
</evidence>
<protein>
    <recommendedName>
        <fullName evidence="4">PEGA domain-containing protein</fullName>
    </recommendedName>
</protein>
<dbReference type="InterPro" id="IPR019734">
    <property type="entry name" value="TPR_rpt"/>
</dbReference>
<dbReference type="SMART" id="SM00028">
    <property type="entry name" value="TPR"/>
    <property type="match status" value="4"/>
</dbReference>
<dbReference type="Gene3D" id="1.25.40.10">
    <property type="entry name" value="Tetratricopeptide repeat domain"/>
    <property type="match status" value="2"/>
</dbReference>
<dbReference type="RefSeq" id="WP_274053554.1">
    <property type="nucleotide sequence ID" value="NZ_CP059693.1"/>
</dbReference>
<keyword evidence="3" id="KW-1185">Reference proteome</keyword>
<feature type="transmembrane region" description="Helical" evidence="1">
    <location>
        <begin position="41"/>
        <end position="66"/>
    </location>
</feature>
<name>A0ABY7VHK1_9GAMM</name>
<reference evidence="2 3" key="1">
    <citation type="journal article" date="2022" name="Mar. Drugs">
        <title>Bioassay-Guided Fractionation Leads to the Detection of Cholic Acid Generated by the Rare Thalassomonas sp.</title>
        <authorList>
            <person name="Pheiffer F."/>
            <person name="Schneider Y.K."/>
            <person name="Hansen E.H."/>
            <person name="Andersen J.H."/>
            <person name="Isaksson J."/>
            <person name="Busche T."/>
            <person name="R C."/>
            <person name="Kalinowski J."/>
            <person name="Zyl L.V."/>
            <person name="Trindade M."/>
        </authorList>
    </citation>
    <scope>NUCLEOTIDE SEQUENCE [LARGE SCALE GENOMIC DNA]</scope>
    <source>
        <strain evidence="2 3">A5K-61T</strain>
    </source>
</reference>
<dbReference type="InterPro" id="IPR011990">
    <property type="entry name" value="TPR-like_helical_dom_sf"/>
</dbReference>
<evidence type="ECO:0000313" key="2">
    <source>
        <dbReference type="EMBL" id="WDE13202.1"/>
    </source>
</evidence>
<organism evidence="2 3">
    <name type="scientific">Thalassomonas haliotis</name>
    <dbReference type="NCBI Taxonomy" id="485448"/>
    <lineage>
        <taxon>Bacteria</taxon>
        <taxon>Pseudomonadati</taxon>
        <taxon>Pseudomonadota</taxon>
        <taxon>Gammaproteobacteria</taxon>
        <taxon>Alteromonadales</taxon>
        <taxon>Colwelliaceae</taxon>
        <taxon>Thalassomonas</taxon>
    </lineage>
</organism>
<gene>
    <name evidence="2" type="ORF">H3N35_07105</name>
</gene>
<keyword evidence="1" id="KW-0472">Membrane</keyword>
<evidence type="ECO:0000313" key="3">
    <source>
        <dbReference type="Proteomes" id="UP001215231"/>
    </source>
</evidence>
<keyword evidence="1" id="KW-1133">Transmembrane helix</keyword>
<dbReference type="EMBL" id="CP059693">
    <property type="protein sequence ID" value="WDE13202.1"/>
    <property type="molecule type" value="Genomic_DNA"/>
</dbReference>